<protein>
    <submittedName>
        <fullName evidence="3">Uncharacterized protein</fullName>
    </submittedName>
</protein>
<keyword evidence="4" id="KW-1185">Reference proteome</keyword>
<dbReference type="PROSITE" id="PS51762">
    <property type="entry name" value="GH16_2"/>
    <property type="match status" value="1"/>
</dbReference>
<dbReference type="GO" id="GO:0004553">
    <property type="term" value="F:hydrolase activity, hydrolyzing O-glycosyl compounds"/>
    <property type="evidence" value="ECO:0007669"/>
    <property type="project" value="InterPro"/>
</dbReference>
<dbReference type="Pfam" id="PF00722">
    <property type="entry name" value="Glyco_hydro_16"/>
    <property type="match status" value="1"/>
</dbReference>
<dbReference type="VEuPathDB" id="FungiDB:L203_02670"/>
<dbReference type="Proteomes" id="UP000094043">
    <property type="component" value="Chromosome 8"/>
</dbReference>
<gene>
    <name evidence="3" type="ORF">L203_106331</name>
</gene>
<dbReference type="OrthoDB" id="25131at2759"/>
<evidence type="ECO:0000313" key="4">
    <source>
        <dbReference type="Proteomes" id="UP000094043"/>
    </source>
</evidence>
<reference evidence="3" key="3">
    <citation type="submission" date="2024-01" db="EMBL/GenBank/DDBJ databases">
        <authorList>
            <person name="Coelho M.A."/>
            <person name="David-Palma M."/>
            <person name="Shea T."/>
            <person name="Sun S."/>
            <person name="Cuomo C.A."/>
            <person name="Heitman J."/>
        </authorList>
    </citation>
    <scope>NUCLEOTIDE SEQUENCE</scope>
    <source>
        <strain evidence="3">CBS 7841</strain>
    </source>
</reference>
<dbReference type="EMBL" id="CP143791">
    <property type="protein sequence ID" value="WVN91084.1"/>
    <property type="molecule type" value="Genomic_DNA"/>
</dbReference>
<dbReference type="RefSeq" id="XP_066071784.1">
    <property type="nucleotide sequence ID" value="XM_066215687.1"/>
</dbReference>
<feature type="region of interest" description="Disordered" evidence="1">
    <location>
        <begin position="21"/>
        <end position="89"/>
    </location>
</feature>
<feature type="chain" id="PRO_5043893079" evidence="2">
    <location>
        <begin position="20"/>
        <end position="376"/>
    </location>
</feature>
<dbReference type="InterPro" id="IPR000757">
    <property type="entry name" value="Beta-glucanase-like"/>
</dbReference>
<evidence type="ECO:0000256" key="2">
    <source>
        <dbReference type="SAM" id="SignalP"/>
    </source>
</evidence>
<dbReference type="KEGG" id="cdep:91090539"/>
<evidence type="ECO:0000256" key="1">
    <source>
        <dbReference type="SAM" id="MobiDB-lite"/>
    </source>
</evidence>
<organism evidence="3 4">
    <name type="scientific">Cryptococcus depauperatus CBS 7841</name>
    <dbReference type="NCBI Taxonomy" id="1295531"/>
    <lineage>
        <taxon>Eukaryota</taxon>
        <taxon>Fungi</taxon>
        <taxon>Dikarya</taxon>
        <taxon>Basidiomycota</taxon>
        <taxon>Agaricomycotina</taxon>
        <taxon>Tremellomycetes</taxon>
        <taxon>Tremellales</taxon>
        <taxon>Cryptococcaceae</taxon>
        <taxon>Cryptococcus</taxon>
    </lineage>
</organism>
<dbReference type="AlphaFoldDB" id="A0A1E3IJ73"/>
<feature type="signal peptide" evidence="2">
    <location>
        <begin position="1"/>
        <end position="19"/>
    </location>
</feature>
<dbReference type="CDD" id="cd00413">
    <property type="entry name" value="Glyco_hydrolase_16"/>
    <property type="match status" value="1"/>
</dbReference>
<sequence length="376" mass="40018">MRSSLTLFTFLSLLSGTLGNTCKRPTPTNGGASTNGPVNGNSGGSSANPSTSGSTASNVGATDIVSPTATTTGNGPGGSSKATPSDTLKLDEPQGDCKCGYSISSLGDIYFPYHFSFAFSSEKDRVFGSEKELSDKGWVVNEGRHAGGEGDSGLCLGRYKNLAIEKGDLVLTVPGGQTLNKNMGCAEIAHNAAVFGGVFQTEAMISPVAGTCEAFWLNHTIPTQYADEVDIEILTGKIQSDGIYYTNWPPYGDPNNPSTMKSEFTKAPFPDLTNNDPTKTYNNYTIVWLNGDGGKNETSRYFNGKFNQSPVANLPVHAMSFTINNWSNGSPGWSGGPPKEDAHLRVKSVILYYKTEEVGTMEKLDKGCTKEKVCKV</sequence>
<dbReference type="Gene3D" id="2.60.120.200">
    <property type="match status" value="1"/>
</dbReference>
<dbReference type="PANTHER" id="PTHR38121">
    <property type="entry name" value="GH16 DOMAIN-CONTAINING PROTEIN"/>
    <property type="match status" value="1"/>
</dbReference>
<feature type="compositionally biased region" description="Low complexity" evidence="1">
    <location>
        <begin position="34"/>
        <end position="58"/>
    </location>
</feature>
<dbReference type="GO" id="GO:0005975">
    <property type="term" value="P:carbohydrate metabolic process"/>
    <property type="evidence" value="ECO:0007669"/>
    <property type="project" value="InterPro"/>
</dbReference>
<proteinExistence type="predicted"/>
<accession>A0A1E3IJ73</accession>
<dbReference type="PANTHER" id="PTHR38121:SF4">
    <property type="entry name" value="GH16 DOMAIN-CONTAINING PROTEIN-RELATED"/>
    <property type="match status" value="1"/>
</dbReference>
<name>A0A1E3IJ73_9TREE</name>
<dbReference type="InterPro" id="IPR013320">
    <property type="entry name" value="ConA-like_dom_sf"/>
</dbReference>
<keyword evidence="2" id="KW-0732">Signal</keyword>
<dbReference type="GeneID" id="91090539"/>
<reference evidence="3" key="1">
    <citation type="submission" date="2016-06" db="EMBL/GenBank/DDBJ databases">
        <authorList>
            <person name="Cuomo C."/>
            <person name="Litvintseva A."/>
            <person name="Heitman J."/>
            <person name="Chen Y."/>
            <person name="Sun S."/>
            <person name="Springer D."/>
            <person name="Dromer F."/>
            <person name="Young S."/>
            <person name="Zeng Q."/>
            <person name="Chapman S."/>
            <person name="Gujja S."/>
            <person name="Saif S."/>
            <person name="Birren B."/>
        </authorList>
    </citation>
    <scope>NUCLEOTIDE SEQUENCE</scope>
    <source>
        <strain evidence="3">CBS 7841</strain>
    </source>
</reference>
<dbReference type="SUPFAM" id="SSF49899">
    <property type="entry name" value="Concanavalin A-like lectins/glucanases"/>
    <property type="match status" value="1"/>
</dbReference>
<reference evidence="3" key="2">
    <citation type="journal article" date="2022" name="Elife">
        <title>Obligate sexual reproduction of a homothallic fungus closely related to the Cryptococcus pathogenic species complex.</title>
        <authorList>
            <person name="Passer A.R."/>
            <person name="Clancey S.A."/>
            <person name="Shea T."/>
            <person name="David-Palma M."/>
            <person name="Averette A.F."/>
            <person name="Boekhout T."/>
            <person name="Porcel B.M."/>
            <person name="Nowrousian M."/>
            <person name="Cuomo C.A."/>
            <person name="Sun S."/>
            <person name="Heitman J."/>
            <person name="Coelho M.A."/>
        </authorList>
    </citation>
    <scope>NUCLEOTIDE SEQUENCE</scope>
    <source>
        <strain evidence="3">CBS 7841</strain>
    </source>
</reference>
<evidence type="ECO:0000313" key="3">
    <source>
        <dbReference type="EMBL" id="WVN91084.1"/>
    </source>
</evidence>